<feature type="compositionally biased region" description="Polar residues" evidence="1">
    <location>
        <begin position="489"/>
        <end position="506"/>
    </location>
</feature>
<accession>A0A8J2W4Y9</accession>
<reference evidence="2" key="1">
    <citation type="submission" date="2021-11" db="EMBL/GenBank/DDBJ databases">
        <authorList>
            <person name="Schell T."/>
        </authorList>
    </citation>
    <scope>NUCLEOTIDE SEQUENCE</scope>
    <source>
        <strain evidence="2">M5</strain>
    </source>
</reference>
<dbReference type="EMBL" id="CAKKLH010000187">
    <property type="protein sequence ID" value="CAH0105443.1"/>
    <property type="molecule type" value="Genomic_DNA"/>
</dbReference>
<dbReference type="OrthoDB" id="6381410at2759"/>
<feature type="compositionally biased region" description="Low complexity" evidence="1">
    <location>
        <begin position="520"/>
        <end position="535"/>
    </location>
</feature>
<comment type="caution">
    <text evidence="2">The sequence shown here is derived from an EMBL/GenBank/DDBJ whole genome shotgun (WGS) entry which is preliminary data.</text>
</comment>
<evidence type="ECO:0000313" key="2">
    <source>
        <dbReference type="EMBL" id="CAH0105443.1"/>
    </source>
</evidence>
<dbReference type="AlphaFoldDB" id="A0A8J2W4Y9"/>
<proteinExistence type="predicted"/>
<feature type="region of interest" description="Disordered" evidence="1">
    <location>
        <begin position="488"/>
        <end position="535"/>
    </location>
</feature>
<gene>
    <name evidence="2" type="ORF">DGAL_LOCUS8466</name>
</gene>
<evidence type="ECO:0000313" key="3">
    <source>
        <dbReference type="Proteomes" id="UP000789390"/>
    </source>
</evidence>
<organism evidence="2 3">
    <name type="scientific">Daphnia galeata</name>
    <dbReference type="NCBI Taxonomy" id="27404"/>
    <lineage>
        <taxon>Eukaryota</taxon>
        <taxon>Metazoa</taxon>
        <taxon>Ecdysozoa</taxon>
        <taxon>Arthropoda</taxon>
        <taxon>Crustacea</taxon>
        <taxon>Branchiopoda</taxon>
        <taxon>Diplostraca</taxon>
        <taxon>Cladocera</taxon>
        <taxon>Anomopoda</taxon>
        <taxon>Daphniidae</taxon>
        <taxon>Daphnia</taxon>
    </lineage>
</organism>
<sequence>MWSVRADMLSAEFHSESLKLLMLFLIRGIASGYQFKLGTEMPKVGGKFDDLIFKYEIEKADGTNAKTERYRFLQAKHKQNEETGKITATDLRNNSGDYSLSKYFRSYCREIKKHCKAENVRDCIICTNIGFGDEEAITKLGKDGFQLIPYNDPRNDPDNILVFDPIRNKESGITIKTPVRYKLENTDKLRQEMKKWSEKYHLVLVNEWGVIERQKKNKEFSGKLSKKFIDGTNLNGNSKKSFKISASFVTKNQSPDKTKESLDCATRDEDIRHFLDNLVFAVHTPNEVELDDVMKSEVGNHYGLHEIDFQSDFILRKMLNWFKKKESTFMSSEEGTNIFKEGEEKMKSLRVTGISIDYQKQLKKVLEFNEEAIGEMKGKLERMDYSLEFSHISKCSPPELSEYLASKGFDNSTCCKLSEVQKLINHMKDVSLPTLANTREESVNHQESGTSDVESVETVQQFISSIESGSVQVDETILVIQDSSEKNDLMSNANPVNETASTTEETPISDDGRVGQPLINPSSNTTSLSSSDPSPFGACPSNDIGQIDVIQLLEKNDSGKELIAKYRTREPPYIKDFEREEIVRIVVATIVSLIGHLYPSTETKEQMGASITRAFTCLKITRPGVTNYCHFYNKKTGGFIDTRLKTLRKSQSPSKRKRCTPKKPGKGKDTGSKRQKEASVGEIDESSLYKIRWLQTHPSYPQNRTEILQYMRETFECRQKLINTELTSATLILERFPRLADFENGFLIIGDFLHQFPSSGAFEEQFMFKLSGKIEQLATIEKVQLPVRCSDRCITTLMMCLLLFPAIRRIKRESQSTLLERFIVFQSENFDVEEFFKY</sequence>
<keyword evidence="3" id="KW-1185">Reference proteome</keyword>
<protein>
    <submittedName>
        <fullName evidence="2">Uncharacterized protein</fullName>
    </submittedName>
</protein>
<feature type="region of interest" description="Disordered" evidence="1">
    <location>
        <begin position="646"/>
        <end position="681"/>
    </location>
</feature>
<evidence type="ECO:0000256" key="1">
    <source>
        <dbReference type="SAM" id="MobiDB-lite"/>
    </source>
</evidence>
<name>A0A8J2W4Y9_9CRUS</name>
<feature type="compositionally biased region" description="Basic and acidic residues" evidence="1">
    <location>
        <begin position="666"/>
        <end position="679"/>
    </location>
</feature>
<dbReference type="Proteomes" id="UP000789390">
    <property type="component" value="Unassembled WGS sequence"/>
</dbReference>
<feature type="compositionally biased region" description="Basic residues" evidence="1">
    <location>
        <begin position="654"/>
        <end position="665"/>
    </location>
</feature>